<keyword evidence="2 7" id="KW-0418">Kinase</keyword>
<evidence type="ECO:0000259" key="6">
    <source>
        <dbReference type="SMART" id="SM00387"/>
    </source>
</evidence>
<dbReference type="InterPro" id="IPR003594">
    <property type="entry name" value="HATPase_dom"/>
</dbReference>
<dbReference type="Proteomes" id="UP001240447">
    <property type="component" value="Unassembled WGS sequence"/>
</dbReference>
<dbReference type="Pfam" id="PF07730">
    <property type="entry name" value="HisKA_3"/>
    <property type="match status" value="1"/>
</dbReference>
<feature type="region of interest" description="Disordered" evidence="4">
    <location>
        <begin position="500"/>
        <end position="523"/>
    </location>
</feature>
<dbReference type="InterPro" id="IPR003018">
    <property type="entry name" value="GAF"/>
</dbReference>
<evidence type="ECO:0000256" key="2">
    <source>
        <dbReference type="ARBA" id="ARBA00022777"/>
    </source>
</evidence>
<evidence type="ECO:0000256" key="1">
    <source>
        <dbReference type="ARBA" id="ARBA00022679"/>
    </source>
</evidence>
<evidence type="ECO:0000313" key="8">
    <source>
        <dbReference type="Proteomes" id="UP001240447"/>
    </source>
</evidence>
<evidence type="ECO:0000313" key="7">
    <source>
        <dbReference type="EMBL" id="MDP9822215.1"/>
    </source>
</evidence>
<dbReference type="InterPro" id="IPR011712">
    <property type="entry name" value="Sig_transdc_His_kin_sub3_dim/P"/>
</dbReference>
<evidence type="ECO:0000259" key="5">
    <source>
        <dbReference type="SMART" id="SM00065"/>
    </source>
</evidence>
<dbReference type="Gene3D" id="3.30.565.10">
    <property type="entry name" value="Histidine kinase-like ATPase, C-terminal domain"/>
    <property type="match status" value="1"/>
</dbReference>
<dbReference type="InterPro" id="IPR036890">
    <property type="entry name" value="HATPase_C_sf"/>
</dbReference>
<dbReference type="SMART" id="SM00065">
    <property type="entry name" value="GAF"/>
    <property type="match status" value="1"/>
</dbReference>
<accession>A0ABT9NQY6</accession>
<dbReference type="Pfam" id="PF13185">
    <property type="entry name" value="GAF_2"/>
    <property type="match status" value="1"/>
</dbReference>
<evidence type="ECO:0000256" key="4">
    <source>
        <dbReference type="SAM" id="MobiDB-lite"/>
    </source>
</evidence>
<keyword evidence="1" id="KW-0808">Transferase</keyword>
<dbReference type="RefSeq" id="WP_306825069.1">
    <property type="nucleotide sequence ID" value="NZ_JAUSQM010000001.1"/>
</dbReference>
<sequence length="523" mass="55621">MAASQDPRETPLAGLLEEVLTRVDEVVDAQRRQALLVDAVVTLAADLSIESVLQRIVRTACEIVGCRYAALGMLGEGSDRRLAAFLHHGLGEQESRELGELPGGRGLLGHIIDFPEPVRISDIGGHPASYGFPPGHPPMRSFLGLPVRIRGTVVGNLYLTDKLGADAFTEEDEVVADALASAAGVVIENARLYAESARREGWLRAGSEASGTVFREGLTPGALRVVEEHAREAAGAETAFVMLDPEACGEQVMEPGRMVLPLRVGDEQLGALEILGASEPDHGIGAAGELARAQGFADQVAMAAALERSRSDRAQLAVYEDRDRIARDLHDLVIQRLFAVGLGLDSVAHLAVNPEVAERLASSVDDLDTTIKDIRRAIFALGDRGGDDLRHALHQIIERATGSLGFAPRLALEGPVNAVVTSTIRGHLLAVLQEGLSNAARHAAATEVTVTLVGDPQQVSLTVVDNGRGLPADRDESGLRNLRARADRLGGTFALEDRPGGGTMLTWQVPVEPQDDRPTGEDV</sequence>
<dbReference type="SUPFAM" id="SSF55781">
    <property type="entry name" value="GAF domain-like"/>
    <property type="match status" value="1"/>
</dbReference>
<comment type="caution">
    <text evidence="7">The sequence shown here is derived from an EMBL/GenBank/DDBJ whole genome shotgun (WGS) entry which is preliminary data.</text>
</comment>
<dbReference type="GO" id="GO:0016301">
    <property type="term" value="F:kinase activity"/>
    <property type="evidence" value="ECO:0007669"/>
    <property type="project" value="UniProtKB-KW"/>
</dbReference>
<gene>
    <name evidence="7" type="ORF">J2S59_002024</name>
</gene>
<feature type="domain" description="Histidine kinase/HSP90-like ATPase" evidence="6">
    <location>
        <begin position="423"/>
        <end position="513"/>
    </location>
</feature>
<keyword evidence="3" id="KW-0902">Two-component regulatory system</keyword>
<dbReference type="SUPFAM" id="SSF55874">
    <property type="entry name" value="ATPase domain of HSP90 chaperone/DNA topoisomerase II/histidine kinase"/>
    <property type="match status" value="1"/>
</dbReference>
<dbReference type="SMART" id="SM00387">
    <property type="entry name" value="HATPase_c"/>
    <property type="match status" value="1"/>
</dbReference>
<proteinExistence type="predicted"/>
<dbReference type="PANTHER" id="PTHR24421:SF56">
    <property type="entry name" value="OXYGEN SENSOR HISTIDINE KINASE RESPONSE REGULATOR DOST"/>
    <property type="match status" value="1"/>
</dbReference>
<reference evidence="7 8" key="1">
    <citation type="submission" date="2023-07" db="EMBL/GenBank/DDBJ databases">
        <title>Sequencing the genomes of 1000 actinobacteria strains.</title>
        <authorList>
            <person name="Klenk H.-P."/>
        </authorList>
    </citation>
    <scope>NUCLEOTIDE SEQUENCE [LARGE SCALE GENOMIC DNA]</scope>
    <source>
        <strain evidence="7 8">GD13</strain>
    </source>
</reference>
<keyword evidence="8" id="KW-1185">Reference proteome</keyword>
<organism evidence="7 8">
    <name type="scientific">Nocardioides massiliensis</name>
    <dbReference type="NCBI Taxonomy" id="1325935"/>
    <lineage>
        <taxon>Bacteria</taxon>
        <taxon>Bacillati</taxon>
        <taxon>Actinomycetota</taxon>
        <taxon>Actinomycetes</taxon>
        <taxon>Propionibacteriales</taxon>
        <taxon>Nocardioidaceae</taxon>
        <taxon>Nocardioides</taxon>
    </lineage>
</organism>
<feature type="domain" description="GAF" evidence="5">
    <location>
        <begin position="48"/>
        <end position="197"/>
    </location>
</feature>
<protein>
    <submittedName>
        <fullName evidence="7">Signal transduction histidine kinase</fullName>
    </submittedName>
</protein>
<dbReference type="PANTHER" id="PTHR24421">
    <property type="entry name" value="NITRATE/NITRITE SENSOR PROTEIN NARX-RELATED"/>
    <property type="match status" value="1"/>
</dbReference>
<dbReference type="InterPro" id="IPR050482">
    <property type="entry name" value="Sensor_HK_TwoCompSys"/>
</dbReference>
<name>A0ABT9NQY6_9ACTN</name>
<dbReference type="Gene3D" id="1.20.5.1930">
    <property type="match status" value="1"/>
</dbReference>
<dbReference type="Gene3D" id="3.30.450.40">
    <property type="match status" value="1"/>
</dbReference>
<evidence type="ECO:0000256" key="3">
    <source>
        <dbReference type="ARBA" id="ARBA00023012"/>
    </source>
</evidence>
<dbReference type="CDD" id="cd16917">
    <property type="entry name" value="HATPase_UhpB-NarQ-NarX-like"/>
    <property type="match status" value="1"/>
</dbReference>
<dbReference type="EMBL" id="JAUSQM010000001">
    <property type="protein sequence ID" value="MDP9822215.1"/>
    <property type="molecule type" value="Genomic_DNA"/>
</dbReference>
<dbReference type="InterPro" id="IPR029016">
    <property type="entry name" value="GAF-like_dom_sf"/>
</dbReference>
<feature type="compositionally biased region" description="Basic and acidic residues" evidence="4">
    <location>
        <begin position="514"/>
        <end position="523"/>
    </location>
</feature>
<dbReference type="Pfam" id="PF02518">
    <property type="entry name" value="HATPase_c"/>
    <property type="match status" value="1"/>
</dbReference>